<name>A0AAD6VMU5_9AGAR</name>
<dbReference type="EMBL" id="JARJCW010000018">
    <property type="protein sequence ID" value="KAJ7214850.1"/>
    <property type="molecule type" value="Genomic_DNA"/>
</dbReference>
<protein>
    <recommendedName>
        <fullName evidence="3">F-box domain-containing protein</fullName>
    </recommendedName>
</protein>
<keyword evidence="2" id="KW-1185">Reference proteome</keyword>
<dbReference type="Proteomes" id="UP001219525">
    <property type="component" value="Unassembled WGS sequence"/>
</dbReference>
<evidence type="ECO:0000313" key="1">
    <source>
        <dbReference type="EMBL" id="KAJ7214850.1"/>
    </source>
</evidence>
<proteinExistence type="predicted"/>
<gene>
    <name evidence="1" type="ORF">GGX14DRAFT_443258</name>
</gene>
<dbReference type="AlphaFoldDB" id="A0AAD6VMU5"/>
<evidence type="ECO:0000313" key="2">
    <source>
        <dbReference type="Proteomes" id="UP001219525"/>
    </source>
</evidence>
<organism evidence="1 2">
    <name type="scientific">Mycena pura</name>
    <dbReference type="NCBI Taxonomy" id="153505"/>
    <lineage>
        <taxon>Eukaryota</taxon>
        <taxon>Fungi</taxon>
        <taxon>Dikarya</taxon>
        <taxon>Basidiomycota</taxon>
        <taxon>Agaricomycotina</taxon>
        <taxon>Agaricomycetes</taxon>
        <taxon>Agaricomycetidae</taxon>
        <taxon>Agaricales</taxon>
        <taxon>Marasmiineae</taxon>
        <taxon>Mycenaceae</taxon>
        <taxon>Mycena</taxon>
    </lineage>
</organism>
<comment type="caution">
    <text evidence="1">The sequence shown here is derived from an EMBL/GenBank/DDBJ whole genome shotgun (WGS) entry which is preliminary data.</text>
</comment>
<evidence type="ECO:0008006" key="3">
    <source>
        <dbReference type="Google" id="ProtNLM"/>
    </source>
</evidence>
<accession>A0AAD6VMU5</accession>
<sequence>MLRLDADVLLYIFTVSDIHTILSLSRVNKYLWGISRTKEIWISVIRDLGARQMLDRAVDEVLEETSTETLISEAKRAVVGPHTWSKTSVSPPTILRQVTISFDADRTPYVEFLPGGRHIIFNTWYSENDLQGTLVVLWDVHLAQQVWRQICLGHVLSIKFDFRAKYEVIICLLAQYVFPDHIRSIQNIIMTASDTDDHYISVLEVNISTGISRDLIHLSVDAISPTSQLQISGDYVVWHSLVQLTETVRQSVVVLIKISIRKFIVLGTWDTKRTAVGLFPTHIIIGHPLSGGSSAANLNLYAISSLVHLWRPFRKFSPDHRSDLRGIPSFSFNVAGNDGIRVDPCIKMFLSESPVHEATYELVVMVVDNLPTSLLGRIRNRLSKKHASSDIWKKTVSRYNIRLPVATASPPNPRQLTLMSVLRHTTSCSFADGPLYVRCHDGYYHRNGTSHSGRLVVYRLDELGMEHPLMLPIRTCVRQNSYHLVNRPNFPSHVVISDRGAVMACFESHAVVSYYL</sequence>
<reference evidence="1" key="1">
    <citation type="submission" date="2023-03" db="EMBL/GenBank/DDBJ databases">
        <title>Massive genome expansion in bonnet fungi (Mycena s.s.) driven by repeated elements and novel gene families across ecological guilds.</title>
        <authorList>
            <consortium name="Lawrence Berkeley National Laboratory"/>
            <person name="Harder C.B."/>
            <person name="Miyauchi S."/>
            <person name="Viragh M."/>
            <person name="Kuo A."/>
            <person name="Thoen E."/>
            <person name="Andreopoulos B."/>
            <person name="Lu D."/>
            <person name="Skrede I."/>
            <person name="Drula E."/>
            <person name="Henrissat B."/>
            <person name="Morin E."/>
            <person name="Kohler A."/>
            <person name="Barry K."/>
            <person name="LaButti K."/>
            <person name="Morin E."/>
            <person name="Salamov A."/>
            <person name="Lipzen A."/>
            <person name="Mereny Z."/>
            <person name="Hegedus B."/>
            <person name="Baldrian P."/>
            <person name="Stursova M."/>
            <person name="Weitz H."/>
            <person name="Taylor A."/>
            <person name="Grigoriev I.V."/>
            <person name="Nagy L.G."/>
            <person name="Martin F."/>
            <person name="Kauserud H."/>
        </authorList>
    </citation>
    <scope>NUCLEOTIDE SEQUENCE</scope>
    <source>
        <strain evidence="1">9144</strain>
    </source>
</reference>